<dbReference type="GO" id="GO:0005227">
    <property type="term" value="F:calcium-activated cation channel activity"/>
    <property type="evidence" value="ECO:0007669"/>
    <property type="project" value="InterPro"/>
</dbReference>
<dbReference type="PANTHER" id="PTHR13018">
    <property type="entry name" value="PROBABLE MEMBRANE PROTEIN DUF221-RELATED"/>
    <property type="match status" value="1"/>
</dbReference>
<dbReference type="OrthoDB" id="504708at2759"/>
<dbReference type="Proteomes" id="UP000636800">
    <property type="component" value="Chromosome 1"/>
</dbReference>
<dbReference type="Pfam" id="PF14703">
    <property type="entry name" value="PHM7_cyt"/>
    <property type="match status" value="1"/>
</dbReference>
<sequence>MEFSSFLTSLGTSFVIFLVLMLLFTWLSRRPGNLVVYFPGRILRGVESEDCRRRSRSPLAWIREAISASEVDIIDAAGVDTAIYLLFLSSVVGIFVLSGMLLLPILLPIAATDHGYKSAGESNSNATFNNLDKLALGNVQAKSSRLWAFLLANYWVSFVTFFVLWRSYKHASDLREAGKSSSEFRPEDYAVLVRDIPTDPQFQNRKEQVDSYFKALHPDSFYKSMVITDNKKANKIWEELEGHRKKLARAEVVYAESKTTTKPEGTRPTNKTGFLGLFGTKVDTINYSNEKINELVSKLETERKDTIRDRQKGSSIGFLQQ</sequence>
<dbReference type="PANTHER" id="PTHR13018:SF100">
    <property type="entry name" value="CSC1-LIKE PROTEIN ERD4"/>
    <property type="match status" value="1"/>
</dbReference>
<evidence type="ECO:0000259" key="3">
    <source>
        <dbReference type="Pfam" id="PF14703"/>
    </source>
</evidence>
<proteinExistence type="predicted"/>
<dbReference type="InterPro" id="IPR032880">
    <property type="entry name" value="CSC1/OSCA1-like_N"/>
</dbReference>
<name>A0A835VDZ6_VANPL</name>
<feature type="domain" description="CSC1/OSCA1-like N-terminal transmembrane" evidence="2">
    <location>
        <begin position="5"/>
        <end position="166"/>
    </location>
</feature>
<feature type="transmembrane region" description="Helical" evidence="1">
    <location>
        <begin position="83"/>
        <end position="107"/>
    </location>
</feature>
<dbReference type="InterPro" id="IPR027815">
    <property type="entry name" value="CSC1/OSCA1-like_cyt"/>
</dbReference>
<feature type="transmembrane region" description="Helical" evidence="1">
    <location>
        <begin position="146"/>
        <end position="165"/>
    </location>
</feature>
<keyword evidence="1" id="KW-0472">Membrane</keyword>
<keyword evidence="1" id="KW-1133">Transmembrane helix</keyword>
<evidence type="ECO:0000313" key="4">
    <source>
        <dbReference type="EMBL" id="KAG0497199.1"/>
    </source>
</evidence>
<reference evidence="4 5" key="1">
    <citation type="journal article" date="2020" name="Nat. Food">
        <title>A phased Vanilla planifolia genome enables genetic improvement of flavour and production.</title>
        <authorList>
            <person name="Hasing T."/>
            <person name="Tang H."/>
            <person name="Brym M."/>
            <person name="Khazi F."/>
            <person name="Huang T."/>
            <person name="Chambers A.H."/>
        </authorList>
    </citation>
    <scope>NUCLEOTIDE SEQUENCE [LARGE SCALE GENOMIC DNA]</scope>
    <source>
        <tissue evidence="4">Leaf</tissue>
    </source>
</reference>
<dbReference type="Pfam" id="PF13967">
    <property type="entry name" value="RSN1_TM"/>
    <property type="match status" value="1"/>
</dbReference>
<feature type="domain" description="CSC1/OSCA1-like cytosolic" evidence="3">
    <location>
        <begin position="188"/>
        <end position="312"/>
    </location>
</feature>
<accession>A0A835VDZ6</accession>
<dbReference type="InterPro" id="IPR045122">
    <property type="entry name" value="Csc1-like"/>
</dbReference>
<evidence type="ECO:0000256" key="1">
    <source>
        <dbReference type="SAM" id="Phobius"/>
    </source>
</evidence>
<protein>
    <submittedName>
        <fullName evidence="4">Uncharacterized protein</fullName>
    </submittedName>
</protein>
<feature type="transmembrane region" description="Helical" evidence="1">
    <location>
        <begin position="6"/>
        <end position="27"/>
    </location>
</feature>
<dbReference type="AlphaFoldDB" id="A0A835VDZ6"/>
<keyword evidence="1" id="KW-0812">Transmembrane</keyword>
<evidence type="ECO:0000313" key="5">
    <source>
        <dbReference type="Proteomes" id="UP000636800"/>
    </source>
</evidence>
<organism evidence="4 5">
    <name type="scientific">Vanilla planifolia</name>
    <name type="common">Vanilla</name>
    <dbReference type="NCBI Taxonomy" id="51239"/>
    <lineage>
        <taxon>Eukaryota</taxon>
        <taxon>Viridiplantae</taxon>
        <taxon>Streptophyta</taxon>
        <taxon>Embryophyta</taxon>
        <taxon>Tracheophyta</taxon>
        <taxon>Spermatophyta</taxon>
        <taxon>Magnoliopsida</taxon>
        <taxon>Liliopsida</taxon>
        <taxon>Asparagales</taxon>
        <taxon>Orchidaceae</taxon>
        <taxon>Vanilloideae</taxon>
        <taxon>Vanilleae</taxon>
        <taxon>Vanilla</taxon>
    </lineage>
</organism>
<gene>
    <name evidence="4" type="ORF">HPP92_001890</name>
</gene>
<evidence type="ECO:0000259" key="2">
    <source>
        <dbReference type="Pfam" id="PF13967"/>
    </source>
</evidence>
<comment type="caution">
    <text evidence="4">The sequence shown here is derived from an EMBL/GenBank/DDBJ whole genome shotgun (WGS) entry which is preliminary data.</text>
</comment>
<dbReference type="EMBL" id="JADCNL010000001">
    <property type="protein sequence ID" value="KAG0497199.1"/>
    <property type="molecule type" value="Genomic_DNA"/>
</dbReference>
<dbReference type="GO" id="GO:0005886">
    <property type="term" value="C:plasma membrane"/>
    <property type="evidence" value="ECO:0007669"/>
    <property type="project" value="TreeGrafter"/>
</dbReference>
<keyword evidence="5" id="KW-1185">Reference proteome</keyword>